<dbReference type="Gene3D" id="1.20.1070.10">
    <property type="entry name" value="Rhodopsin 7-helix transmembrane proteins"/>
    <property type="match status" value="1"/>
</dbReference>
<organism evidence="19 20">
    <name type="scientific">Scophthalmus maximus</name>
    <name type="common">Turbot</name>
    <name type="synonym">Psetta maxima</name>
    <dbReference type="NCBI Taxonomy" id="52904"/>
    <lineage>
        <taxon>Eukaryota</taxon>
        <taxon>Metazoa</taxon>
        <taxon>Chordata</taxon>
        <taxon>Craniata</taxon>
        <taxon>Vertebrata</taxon>
        <taxon>Euteleostomi</taxon>
        <taxon>Actinopterygii</taxon>
        <taxon>Neopterygii</taxon>
        <taxon>Teleostei</taxon>
        <taxon>Neoteleostei</taxon>
        <taxon>Acanthomorphata</taxon>
        <taxon>Carangaria</taxon>
        <taxon>Pleuronectiformes</taxon>
        <taxon>Pleuronectoidei</taxon>
        <taxon>Scophthalmidae</taxon>
        <taxon>Scophthalmus</taxon>
    </lineage>
</organism>
<feature type="domain" description="GAIN-B" evidence="17">
    <location>
        <begin position="347"/>
        <end position="525"/>
    </location>
</feature>
<dbReference type="GO" id="GO:0005509">
    <property type="term" value="F:calcium ion binding"/>
    <property type="evidence" value="ECO:0007669"/>
    <property type="project" value="InterPro"/>
</dbReference>
<feature type="transmembrane region" description="Helical" evidence="14">
    <location>
        <begin position="726"/>
        <end position="745"/>
    </location>
</feature>
<dbReference type="PROSITE" id="PS50026">
    <property type="entry name" value="EGF_3"/>
    <property type="match status" value="5"/>
</dbReference>
<evidence type="ECO:0000256" key="8">
    <source>
        <dbReference type="ARBA" id="ARBA00022837"/>
    </source>
</evidence>
<keyword evidence="11" id="KW-1015">Disulfide bond</keyword>
<evidence type="ECO:0000256" key="3">
    <source>
        <dbReference type="ARBA" id="ARBA00022475"/>
    </source>
</evidence>
<evidence type="ECO:0000256" key="5">
    <source>
        <dbReference type="ARBA" id="ARBA00022692"/>
    </source>
</evidence>
<dbReference type="GO" id="GO:0007166">
    <property type="term" value="P:cell surface receptor signaling pathway"/>
    <property type="evidence" value="ECO:0007669"/>
    <property type="project" value="InterPro"/>
</dbReference>
<dbReference type="InterPro" id="IPR049883">
    <property type="entry name" value="NOTCH1_EGF-like"/>
</dbReference>
<dbReference type="SUPFAM" id="SSF81321">
    <property type="entry name" value="Family A G protein-coupled receptor-like"/>
    <property type="match status" value="1"/>
</dbReference>
<dbReference type="PROSITE" id="PS50221">
    <property type="entry name" value="GAIN_B"/>
    <property type="match status" value="1"/>
</dbReference>
<dbReference type="InterPro" id="IPR000832">
    <property type="entry name" value="GPCR_2_secretin-like"/>
</dbReference>
<dbReference type="CDD" id="cd00054">
    <property type="entry name" value="EGF_CA"/>
    <property type="match status" value="5"/>
</dbReference>
<evidence type="ECO:0000256" key="1">
    <source>
        <dbReference type="ARBA" id="ARBA00004651"/>
    </source>
</evidence>
<dbReference type="FunFam" id="2.10.25.10:FF:000005">
    <property type="entry name" value="Fibrillin 2"/>
    <property type="match status" value="1"/>
</dbReference>
<dbReference type="SUPFAM" id="SSF57184">
    <property type="entry name" value="Growth factor receptor domain"/>
    <property type="match status" value="2"/>
</dbReference>
<keyword evidence="12" id="KW-0325">Glycoprotein</keyword>
<dbReference type="InterPro" id="IPR001881">
    <property type="entry name" value="EGF-like_Ca-bd_dom"/>
</dbReference>
<feature type="transmembrane region" description="Helical" evidence="14">
    <location>
        <begin position="681"/>
        <end position="705"/>
    </location>
</feature>
<keyword evidence="4 13" id="KW-0245">EGF-like domain</keyword>
<gene>
    <name evidence="19" type="ORF">SMAX5B_020928</name>
</gene>
<dbReference type="Pfam" id="PF00002">
    <property type="entry name" value="7tm_2"/>
    <property type="match status" value="1"/>
</dbReference>
<name>A0A2U9CWA9_SCOMX</name>
<evidence type="ECO:0000256" key="4">
    <source>
        <dbReference type="ARBA" id="ARBA00022536"/>
    </source>
</evidence>
<keyword evidence="19" id="KW-0675">Receptor</keyword>
<dbReference type="SMART" id="SM00179">
    <property type="entry name" value="EGF_CA"/>
    <property type="match status" value="5"/>
</dbReference>
<feature type="domain" description="EGF-like" evidence="16">
    <location>
        <begin position="150"/>
        <end position="188"/>
    </location>
</feature>
<dbReference type="SMART" id="SM00303">
    <property type="entry name" value="GPS"/>
    <property type="match status" value="1"/>
</dbReference>
<dbReference type="InterPro" id="IPR046338">
    <property type="entry name" value="GAIN_dom_sf"/>
</dbReference>
<evidence type="ECO:0000256" key="11">
    <source>
        <dbReference type="ARBA" id="ARBA00023157"/>
    </source>
</evidence>
<comment type="subcellular location">
    <subcellularLocation>
        <location evidence="1">Cell membrane</location>
        <topology evidence="1">Multi-pass membrane protein</topology>
    </subcellularLocation>
</comment>
<feature type="transmembrane region" description="Helical" evidence="14">
    <location>
        <begin position="751"/>
        <end position="775"/>
    </location>
</feature>
<dbReference type="InterPro" id="IPR000742">
    <property type="entry name" value="EGF"/>
</dbReference>
<dbReference type="PRINTS" id="PR00249">
    <property type="entry name" value="GPCRSECRETIN"/>
</dbReference>
<evidence type="ECO:0000259" key="16">
    <source>
        <dbReference type="PROSITE" id="PS50026"/>
    </source>
</evidence>
<evidence type="ECO:0000256" key="10">
    <source>
        <dbReference type="ARBA" id="ARBA00023136"/>
    </source>
</evidence>
<dbReference type="GO" id="GO:0007189">
    <property type="term" value="P:adenylate cyclase-activating G protein-coupled receptor signaling pathway"/>
    <property type="evidence" value="ECO:0007669"/>
    <property type="project" value="TreeGrafter"/>
</dbReference>
<dbReference type="AlphaFoldDB" id="A0A2U9CWA9"/>
<dbReference type="InterPro" id="IPR000203">
    <property type="entry name" value="GPS"/>
</dbReference>
<dbReference type="PANTHER" id="PTHR12011">
    <property type="entry name" value="ADHESION G-PROTEIN COUPLED RECEPTOR"/>
    <property type="match status" value="1"/>
</dbReference>
<protein>
    <submittedName>
        <fullName evidence="19">Putative EGF-like module-containing mucin-like hormone receptor-like 1</fullName>
    </submittedName>
</protein>
<evidence type="ECO:0000313" key="19">
    <source>
        <dbReference type="EMBL" id="AWP18782.1"/>
    </source>
</evidence>
<evidence type="ECO:0000259" key="17">
    <source>
        <dbReference type="PROSITE" id="PS50221"/>
    </source>
</evidence>
<keyword evidence="7" id="KW-0677">Repeat</keyword>
<dbReference type="InterPro" id="IPR018097">
    <property type="entry name" value="EGF_Ca-bd_CS"/>
</dbReference>
<evidence type="ECO:0000256" key="2">
    <source>
        <dbReference type="ARBA" id="ARBA00007343"/>
    </source>
</evidence>
<dbReference type="PROSITE" id="PS00010">
    <property type="entry name" value="ASX_HYDROXYL"/>
    <property type="match status" value="4"/>
</dbReference>
<feature type="transmembrane region" description="Helical" evidence="14">
    <location>
        <begin position="533"/>
        <end position="556"/>
    </location>
</feature>
<dbReference type="InterPro" id="IPR000152">
    <property type="entry name" value="EGF-type_Asp/Asn_hydroxyl_site"/>
</dbReference>
<comment type="similarity">
    <text evidence="2">Belongs to the G-protein coupled receptor 2 family. Adhesion G-protein coupled receptor (ADGR) subfamily.</text>
</comment>
<dbReference type="GO" id="GO:0005886">
    <property type="term" value="C:plasma membrane"/>
    <property type="evidence" value="ECO:0007669"/>
    <property type="project" value="UniProtKB-SubCell"/>
</dbReference>
<evidence type="ECO:0000256" key="7">
    <source>
        <dbReference type="ARBA" id="ARBA00022737"/>
    </source>
</evidence>
<keyword evidence="9 14" id="KW-1133">Transmembrane helix</keyword>
<dbReference type="InterPro" id="IPR017981">
    <property type="entry name" value="GPCR_2-like_7TM"/>
</dbReference>
<comment type="caution">
    <text evidence="13">Lacks conserved residue(s) required for the propagation of feature annotation.</text>
</comment>
<dbReference type="Gene3D" id="2.60.220.50">
    <property type="match status" value="1"/>
</dbReference>
<dbReference type="Gene3D" id="2.10.25.10">
    <property type="entry name" value="Laminin"/>
    <property type="match status" value="5"/>
</dbReference>
<evidence type="ECO:0000256" key="13">
    <source>
        <dbReference type="PROSITE-ProRule" id="PRU00076"/>
    </source>
</evidence>
<keyword evidence="5 14" id="KW-0812">Transmembrane</keyword>
<evidence type="ECO:0000256" key="15">
    <source>
        <dbReference type="SAM" id="SignalP"/>
    </source>
</evidence>
<feature type="transmembrane region" description="Helical" evidence="14">
    <location>
        <begin position="596"/>
        <end position="621"/>
    </location>
</feature>
<dbReference type="PANTHER" id="PTHR12011:SF469">
    <property type="entry name" value="ADHESION G PROTEIN-COUPLED RECEPTOR E1-RELATED"/>
    <property type="match status" value="1"/>
</dbReference>
<evidence type="ECO:0000259" key="18">
    <source>
        <dbReference type="PROSITE" id="PS50261"/>
    </source>
</evidence>
<evidence type="ECO:0000256" key="14">
    <source>
        <dbReference type="SAM" id="Phobius"/>
    </source>
</evidence>
<feature type="domain" description="EGF-like" evidence="16">
    <location>
        <begin position="102"/>
        <end position="139"/>
    </location>
</feature>
<feature type="transmembrane region" description="Helical" evidence="14">
    <location>
        <begin position="641"/>
        <end position="661"/>
    </location>
</feature>
<feature type="transmembrane region" description="Helical" evidence="14">
    <location>
        <begin position="568"/>
        <end position="584"/>
    </location>
</feature>
<dbReference type="InterPro" id="IPR057244">
    <property type="entry name" value="GAIN_B"/>
</dbReference>
<dbReference type="GO" id="GO:0004930">
    <property type="term" value="F:G protein-coupled receptor activity"/>
    <property type="evidence" value="ECO:0007669"/>
    <property type="project" value="InterPro"/>
</dbReference>
<keyword evidence="6 15" id="KW-0732">Signal</keyword>
<evidence type="ECO:0000256" key="12">
    <source>
        <dbReference type="ARBA" id="ARBA00023180"/>
    </source>
</evidence>
<dbReference type="STRING" id="52904.ENSSMAP00000018060"/>
<keyword evidence="10 14" id="KW-0472">Membrane</keyword>
<feature type="chain" id="PRO_5016177709" evidence="15">
    <location>
        <begin position="18"/>
        <end position="815"/>
    </location>
</feature>
<feature type="domain" description="G-protein coupled receptors family 2 profile 2" evidence="18">
    <location>
        <begin position="531"/>
        <end position="776"/>
    </location>
</feature>
<keyword evidence="20" id="KW-1185">Reference proteome</keyword>
<dbReference type="PROSITE" id="PS50261">
    <property type="entry name" value="G_PROTEIN_RECEP_F2_4"/>
    <property type="match status" value="1"/>
</dbReference>
<evidence type="ECO:0000256" key="9">
    <source>
        <dbReference type="ARBA" id="ARBA00022989"/>
    </source>
</evidence>
<dbReference type="InterPro" id="IPR009030">
    <property type="entry name" value="Growth_fac_rcpt_cys_sf"/>
</dbReference>
<sequence>MNCCAFILLLDIDECMSTAGICGSNSNCTNTIGAYRCTCLKGFNATNPAIPPGNSNKCIDINECLDNPCGDHGSCNNKQGSFECECHEGYQVVPDARPMCQDIDECFNSTICGLDSVCTNTPGAHTCACQLGYTPTQTDAEPSETNVCIDVDECVEEATICGPDANCTNSIGSYLCTCFPGYGLNNPGVIASVSNPCTDIDECSEQLGICGKQTVCTNVPGTFYCSCTDGFFPSTGIIWTLGVSFCQSKLWIAIDRSVYNITTFSGQTKERAFLGNMDQQLKDNAGIVLPGPTVENSFSASMEVSGVGPRARSIKVSSTGDGDTGSVILALSDRLVSAMVLPGQNQTKTTVKSSTVDLSLETIGPGNKNGERSILSAKGNTMQINLESLAKNNNDSAAAGFMTLNGMENLLSHQYFKTENRTEMYSDVITAILPLMNNTNLTEPVNFTIHHKKLVPESGLVTCVYWKDKTQETATGAGSDKGGDETEMHWSVEGCWVAYTDENHTVCSCSHLSTFALILQIGEPPPESSFLDWLNRMCVFVGLFFFALAILTFLLCSWNPKINNTARLHLCLSLALSHLLLLWNDRYVEDELACTVMAGLLHFLVVASFMWMLLEALQLHLLVRRLSKVQVIQRDGLPRPLLYLIGYGVPFVIVGISALVYSDGYGATEAEVCWLSRTRSFNWALTGPVITVLALNCILFCATLWSLRPTLANMKSDVSQSKDTRLIVFKILAQFVILGCTWILGLYQSNLFFQVLFIILNSQQGTFLFIVHCLLNKEVREEYMKWLTCSFNKPREGGSVVSIHKKQRRVKSGTI</sequence>
<keyword evidence="8" id="KW-0106">Calcium</keyword>
<dbReference type="FunFam" id="2.10.25.10:FF:000038">
    <property type="entry name" value="Fibrillin 2"/>
    <property type="match status" value="3"/>
</dbReference>
<keyword evidence="3" id="KW-1003">Cell membrane</keyword>
<evidence type="ECO:0000313" key="20">
    <source>
        <dbReference type="Proteomes" id="UP000246464"/>
    </source>
</evidence>
<dbReference type="Pfam" id="PF07645">
    <property type="entry name" value="EGF_CA"/>
    <property type="match status" value="5"/>
</dbReference>
<dbReference type="Proteomes" id="UP000246464">
    <property type="component" value="Chromosome 19"/>
</dbReference>
<dbReference type="Pfam" id="PF01825">
    <property type="entry name" value="GPS"/>
    <property type="match status" value="1"/>
</dbReference>
<dbReference type="PROSITE" id="PS01187">
    <property type="entry name" value="EGF_CA"/>
    <property type="match status" value="1"/>
</dbReference>
<feature type="domain" description="EGF-like" evidence="16">
    <location>
        <begin position="60"/>
        <end position="101"/>
    </location>
</feature>
<dbReference type="GO" id="GO:0030855">
    <property type="term" value="P:epithelial cell differentiation"/>
    <property type="evidence" value="ECO:0007669"/>
    <property type="project" value="UniProtKB-ARBA"/>
</dbReference>
<reference evidence="19 20" key="1">
    <citation type="submission" date="2017-12" db="EMBL/GenBank/DDBJ databases">
        <title>Integrating genomic resources of turbot (Scophthalmus maximus) in depth evaluation of genetic and physical mapping variation across individuals.</title>
        <authorList>
            <person name="Martinez P."/>
        </authorList>
    </citation>
    <scope>NUCLEOTIDE SEQUENCE [LARGE SCALE GENOMIC DNA]</scope>
</reference>
<feature type="domain" description="EGF-like" evidence="16">
    <location>
        <begin position="11"/>
        <end position="49"/>
    </location>
</feature>
<feature type="signal peptide" evidence="15">
    <location>
        <begin position="1"/>
        <end position="17"/>
    </location>
</feature>
<evidence type="ECO:0000256" key="6">
    <source>
        <dbReference type="ARBA" id="ARBA00022729"/>
    </source>
</evidence>
<proteinExistence type="inferred from homology"/>
<dbReference type="EMBL" id="CP026261">
    <property type="protein sequence ID" value="AWP18782.1"/>
    <property type="molecule type" value="Genomic_DNA"/>
</dbReference>
<dbReference type="SMART" id="SM00181">
    <property type="entry name" value="EGF"/>
    <property type="match status" value="5"/>
</dbReference>
<accession>A0A2U9CWA9</accession>
<dbReference type="FunFam" id="1.20.1070.10:FF:000054">
    <property type="entry name" value="Adhesion G protein-coupled receptor E3"/>
    <property type="match status" value="1"/>
</dbReference>
<feature type="domain" description="EGF-like" evidence="16">
    <location>
        <begin position="199"/>
        <end position="237"/>
    </location>
</feature>